<reference evidence="2 4" key="1">
    <citation type="submission" date="2024-10" db="EMBL/GenBank/DDBJ databases">
        <authorList>
            <person name="Ryan C."/>
        </authorList>
    </citation>
    <scope>NUCLEOTIDE SEQUENCE [LARGE SCALE GENOMIC DNA]</scope>
</reference>
<keyword evidence="4" id="KW-1185">Reference proteome</keyword>
<proteinExistence type="predicted"/>
<sequence length="84" mass="8999">MVLGFGGCFGVAVAAVSPVAGKQSGEGPDAKRQQKLVREEEKKMGGEPGEFAAAGRKESKKRDHHKDPPIVKHQLPFHSRPGLL</sequence>
<feature type="compositionally biased region" description="Basic and acidic residues" evidence="1">
    <location>
        <begin position="55"/>
        <end position="70"/>
    </location>
</feature>
<dbReference type="Proteomes" id="UP001497457">
    <property type="component" value="Chromosome 21rd"/>
</dbReference>
<protein>
    <submittedName>
        <fullName evidence="2">Uncharacterized protein</fullName>
    </submittedName>
</protein>
<dbReference type="EMBL" id="OZ075133">
    <property type="protein sequence ID" value="CAL4988526.1"/>
    <property type="molecule type" value="Genomic_DNA"/>
</dbReference>
<organism evidence="2 4">
    <name type="scientific">Urochloa decumbens</name>
    <dbReference type="NCBI Taxonomy" id="240449"/>
    <lineage>
        <taxon>Eukaryota</taxon>
        <taxon>Viridiplantae</taxon>
        <taxon>Streptophyta</taxon>
        <taxon>Embryophyta</taxon>
        <taxon>Tracheophyta</taxon>
        <taxon>Spermatophyta</taxon>
        <taxon>Magnoliopsida</taxon>
        <taxon>Liliopsida</taxon>
        <taxon>Poales</taxon>
        <taxon>Poaceae</taxon>
        <taxon>PACMAD clade</taxon>
        <taxon>Panicoideae</taxon>
        <taxon>Panicodae</taxon>
        <taxon>Paniceae</taxon>
        <taxon>Melinidinae</taxon>
        <taxon>Urochloa</taxon>
    </lineage>
</organism>
<evidence type="ECO:0000256" key="1">
    <source>
        <dbReference type="SAM" id="MobiDB-lite"/>
    </source>
</evidence>
<accession>A0ABC9AJW3</accession>
<dbReference type="EMBL" id="OZ075131">
    <property type="protein sequence ID" value="CAL4981410.1"/>
    <property type="molecule type" value="Genomic_DNA"/>
</dbReference>
<evidence type="ECO:0000313" key="4">
    <source>
        <dbReference type="Proteomes" id="UP001497457"/>
    </source>
</evidence>
<evidence type="ECO:0000313" key="2">
    <source>
        <dbReference type="EMBL" id="CAL4981410.1"/>
    </source>
</evidence>
<gene>
    <name evidence="2" type="ORF">URODEC1_LOCUS56120</name>
    <name evidence="3" type="ORF">URODEC1_LOCUS59282</name>
</gene>
<name>A0ABC9AJW3_9POAL</name>
<feature type="region of interest" description="Disordered" evidence="1">
    <location>
        <begin position="19"/>
        <end position="84"/>
    </location>
</feature>
<evidence type="ECO:0000313" key="3">
    <source>
        <dbReference type="EMBL" id="CAL4988526.1"/>
    </source>
</evidence>
<dbReference type="AlphaFoldDB" id="A0ABC9AJW3"/>
<dbReference type="Proteomes" id="UP001497457">
    <property type="component" value="Chromosome 23rd"/>
</dbReference>
<feature type="compositionally biased region" description="Basic and acidic residues" evidence="1">
    <location>
        <begin position="28"/>
        <end position="45"/>
    </location>
</feature>